<comment type="caution">
    <text evidence="2">The sequence shown here is derived from an EMBL/GenBank/DDBJ whole genome shotgun (WGS) entry which is preliminary data.</text>
</comment>
<dbReference type="Proteomes" id="UP000094379">
    <property type="component" value="Unassembled WGS sequence"/>
</dbReference>
<dbReference type="Pfam" id="PF24838">
    <property type="entry name" value="8xMP"/>
    <property type="match status" value="1"/>
</dbReference>
<feature type="transmembrane region" description="Helical" evidence="1">
    <location>
        <begin position="57"/>
        <end position="83"/>
    </location>
</feature>
<organism evidence="2 3">
    <name type="scientific">Methylophaga muralis</name>
    <dbReference type="NCBI Taxonomy" id="291169"/>
    <lineage>
        <taxon>Bacteria</taxon>
        <taxon>Pseudomonadati</taxon>
        <taxon>Pseudomonadota</taxon>
        <taxon>Gammaproteobacteria</taxon>
        <taxon>Thiotrichales</taxon>
        <taxon>Piscirickettsiaceae</taxon>
        <taxon>Methylophaga</taxon>
    </lineage>
</organism>
<evidence type="ECO:0000256" key="1">
    <source>
        <dbReference type="SAM" id="Phobius"/>
    </source>
</evidence>
<dbReference type="STRING" id="291169.A9E74_01182"/>
<protein>
    <submittedName>
        <fullName evidence="2">Uncharacterized protein</fullName>
    </submittedName>
</protein>
<sequence length="141" mass="16431">MSKTDQVLDKTEKDQQFYYDLTKFEVQAIAQRNQILLVFQSILFTALSLSAGKDIFYPAWVVIVLGLAISLLWLYLNALTYVVENESMQRLIDVDKRVESVFEVRKKYFLLRKGSVSLIMSFAFPTLMLLAWLTLLLFYIL</sequence>
<accession>A0A1E3GST0</accession>
<keyword evidence="1" id="KW-0472">Membrane</keyword>
<evidence type="ECO:0000313" key="2">
    <source>
        <dbReference type="EMBL" id="ODN67110.1"/>
    </source>
</evidence>
<keyword evidence="1" id="KW-1133">Transmembrane helix</keyword>
<reference evidence="2 3" key="1">
    <citation type="submission" date="2016-07" db="EMBL/GenBank/DDBJ databases">
        <title>Draft Genome Sequence of Methylophaga muralis Bur 1.</title>
        <authorList>
            <person name="Vasilenko O.V."/>
            <person name="Doronina N.V."/>
            <person name="Shmareva M.N."/>
            <person name="Tarlachkov S.V."/>
            <person name="Mustakhimov I."/>
            <person name="Trotsenko Y.A."/>
        </authorList>
    </citation>
    <scope>NUCLEOTIDE SEQUENCE [LARGE SCALE GENOMIC DNA]</scope>
    <source>
        <strain evidence="2 3">Bur 1</strain>
    </source>
</reference>
<keyword evidence="1" id="KW-0812">Transmembrane</keyword>
<name>A0A1E3GST0_9GAMM</name>
<gene>
    <name evidence="2" type="ORF">A9E74_01182</name>
</gene>
<dbReference type="EMBL" id="MCRI01000009">
    <property type="protein sequence ID" value="ODN67110.1"/>
    <property type="molecule type" value="Genomic_DNA"/>
</dbReference>
<feature type="transmembrane region" description="Helical" evidence="1">
    <location>
        <begin position="35"/>
        <end position="51"/>
    </location>
</feature>
<dbReference type="AlphaFoldDB" id="A0A1E3GST0"/>
<keyword evidence="3" id="KW-1185">Reference proteome</keyword>
<feature type="transmembrane region" description="Helical" evidence="1">
    <location>
        <begin position="115"/>
        <end position="140"/>
    </location>
</feature>
<evidence type="ECO:0000313" key="3">
    <source>
        <dbReference type="Proteomes" id="UP000094379"/>
    </source>
</evidence>
<dbReference type="RefSeq" id="WP_069295682.1">
    <property type="nucleotide sequence ID" value="NZ_MCRI01000009.1"/>
</dbReference>
<dbReference type="InterPro" id="IPR056918">
    <property type="entry name" value="8xMP"/>
</dbReference>
<proteinExistence type="predicted"/>